<dbReference type="EC" id="1.6.1.2" evidence="2"/>
<organism evidence="2 3">
    <name type="scientific">Sphingobium vermicomposti</name>
    <dbReference type="NCBI Taxonomy" id="529005"/>
    <lineage>
        <taxon>Bacteria</taxon>
        <taxon>Pseudomonadati</taxon>
        <taxon>Pseudomonadota</taxon>
        <taxon>Alphaproteobacteria</taxon>
        <taxon>Sphingomonadales</taxon>
        <taxon>Sphingomonadaceae</taxon>
        <taxon>Sphingobium</taxon>
    </lineage>
</organism>
<evidence type="ECO:0000313" key="3">
    <source>
        <dbReference type="Proteomes" id="UP000576821"/>
    </source>
</evidence>
<evidence type="ECO:0000256" key="1">
    <source>
        <dbReference type="SAM" id="Phobius"/>
    </source>
</evidence>
<dbReference type="GO" id="GO:0016491">
    <property type="term" value="F:oxidoreductase activity"/>
    <property type="evidence" value="ECO:0007669"/>
    <property type="project" value="UniProtKB-KW"/>
</dbReference>
<dbReference type="EMBL" id="JAASQR010000001">
    <property type="protein sequence ID" value="NIJ15259.1"/>
    <property type="molecule type" value="Genomic_DNA"/>
</dbReference>
<feature type="transmembrane region" description="Helical" evidence="1">
    <location>
        <begin position="61"/>
        <end position="80"/>
    </location>
</feature>
<keyword evidence="3" id="KW-1185">Reference proteome</keyword>
<keyword evidence="1" id="KW-0472">Membrane</keyword>
<dbReference type="RefSeq" id="WP_167301932.1">
    <property type="nucleotide sequence ID" value="NZ_JAASQR010000001.1"/>
</dbReference>
<gene>
    <name evidence="2" type="ORF">FHS54_000208</name>
</gene>
<sequence length="89" mass="8922">MNAFLVIPFALACIVGGFAAIRIQRKDGFALAAIILILCSGGLAGALIVAAEAGSVAARYLGLIAVLFASAVLPGAIIAIRRCGRGGRP</sequence>
<keyword evidence="1" id="KW-0812">Transmembrane</keyword>
<protein>
    <submittedName>
        <fullName evidence="2">NAD(P) transhydrogenase subunit alpha</fullName>
        <ecNumber evidence="2">1.6.1.2</ecNumber>
    </submittedName>
</protein>
<feature type="transmembrane region" description="Helical" evidence="1">
    <location>
        <begin position="29"/>
        <end position="49"/>
    </location>
</feature>
<dbReference type="AlphaFoldDB" id="A0A846LZL2"/>
<comment type="caution">
    <text evidence="2">The sequence shown here is derived from an EMBL/GenBank/DDBJ whole genome shotgun (WGS) entry which is preliminary data.</text>
</comment>
<proteinExistence type="predicted"/>
<accession>A0A846LZL2</accession>
<reference evidence="2 3" key="1">
    <citation type="submission" date="2020-03" db="EMBL/GenBank/DDBJ databases">
        <title>Genomic Encyclopedia of Type Strains, Phase IV (KMG-IV): sequencing the most valuable type-strain genomes for metagenomic binning, comparative biology and taxonomic classification.</title>
        <authorList>
            <person name="Goeker M."/>
        </authorList>
    </citation>
    <scope>NUCLEOTIDE SEQUENCE [LARGE SCALE GENOMIC DNA]</scope>
    <source>
        <strain evidence="2 3">DSM 21299</strain>
    </source>
</reference>
<keyword evidence="1" id="KW-1133">Transmembrane helix</keyword>
<keyword evidence="2" id="KW-0560">Oxidoreductase</keyword>
<dbReference type="Proteomes" id="UP000576821">
    <property type="component" value="Unassembled WGS sequence"/>
</dbReference>
<evidence type="ECO:0000313" key="2">
    <source>
        <dbReference type="EMBL" id="NIJ15259.1"/>
    </source>
</evidence>
<name>A0A846LZL2_9SPHN</name>